<evidence type="ECO:0000256" key="1">
    <source>
        <dbReference type="SAM" id="Coils"/>
    </source>
</evidence>
<name>A0A816FNS8_9BILA</name>
<dbReference type="EMBL" id="CAJOBJ010009641">
    <property type="protein sequence ID" value="CAF4143208.1"/>
    <property type="molecule type" value="Genomic_DNA"/>
</dbReference>
<organism evidence="3 6">
    <name type="scientific">Rotaria magnacalcarata</name>
    <dbReference type="NCBI Taxonomy" id="392030"/>
    <lineage>
        <taxon>Eukaryota</taxon>
        <taxon>Metazoa</taxon>
        <taxon>Spiralia</taxon>
        <taxon>Gnathifera</taxon>
        <taxon>Rotifera</taxon>
        <taxon>Eurotatoria</taxon>
        <taxon>Bdelloidea</taxon>
        <taxon>Philodinida</taxon>
        <taxon>Philodinidae</taxon>
        <taxon>Rotaria</taxon>
    </lineage>
</organism>
<protein>
    <submittedName>
        <fullName evidence="3">Uncharacterized protein</fullName>
    </submittedName>
</protein>
<evidence type="ECO:0000313" key="2">
    <source>
        <dbReference type="EMBL" id="CAF1429728.1"/>
    </source>
</evidence>
<evidence type="ECO:0000313" key="5">
    <source>
        <dbReference type="EMBL" id="CAF4164056.1"/>
    </source>
</evidence>
<dbReference type="Proteomes" id="UP000681967">
    <property type="component" value="Unassembled WGS sequence"/>
</dbReference>
<dbReference type="Proteomes" id="UP000663855">
    <property type="component" value="Unassembled WGS sequence"/>
</dbReference>
<dbReference type="EMBL" id="CAJOBH010011595">
    <property type="protein sequence ID" value="CAF4164056.1"/>
    <property type="molecule type" value="Genomic_DNA"/>
</dbReference>
<keyword evidence="1" id="KW-0175">Coiled coil</keyword>
<dbReference type="AlphaFoldDB" id="A0A816FNS8"/>
<dbReference type="EMBL" id="CAJNOV010010918">
    <property type="protein sequence ID" value="CAF1429728.1"/>
    <property type="molecule type" value="Genomic_DNA"/>
</dbReference>
<evidence type="ECO:0000313" key="6">
    <source>
        <dbReference type="Proteomes" id="UP000663834"/>
    </source>
</evidence>
<evidence type="ECO:0000313" key="4">
    <source>
        <dbReference type="EMBL" id="CAF4143208.1"/>
    </source>
</evidence>
<dbReference type="Proteomes" id="UP000681720">
    <property type="component" value="Unassembled WGS sequence"/>
</dbReference>
<gene>
    <name evidence="5" type="ORF">BYL167_LOCUS22110</name>
    <name evidence="2" type="ORF">CJN711_LOCUS23502</name>
    <name evidence="4" type="ORF">GIL414_LOCUS19126</name>
    <name evidence="3" type="ORF">KQP761_LOCUS32716</name>
</gene>
<dbReference type="EMBL" id="CAJNOW010018284">
    <property type="protein sequence ID" value="CAF1664135.1"/>
    <property type="molecule type" value="Genomic_DNA"/>
</dbReference>
<accession>A0A816FNS8</accession>
<feature type="coiled-coil region" evidence="1">
    <location>
        <begin position="185"/>
        <end position="212"/>
    </location>
</feature>
<sequence length="231" mass="25461">MSNASSSTHVYEEIDSSSSSMQETFVCHNSTGAVSTTIHGRDIVEPDPSTRNVMEPRNMDDDAYLVPSADLPIAVELSDIQQQMIELKTLVQVQSDVATAATAAMKLAMDAEINLIRKQTDVSKAAMVAEINLVRKQVDVEKAATAAMKVTMEAEINLVRKQGDVEKAATAAMKVVMEAEINLVREQADATIKNLEVKIKDLEIQLALMKMNQQMIYLKDQEKSNIISEKF</sequence>
<reference evidence="3" key="1">
    <citation type="submission" date="2021-02" db="EMBL/GenBank/DDBJ databases">
        <authorList>
            <person name="Nowell W R."/>
        </authorList>
    </citation>
    <scope>NUCLEOTIDE SEQUENCE</scope>
</reference>
<evidence type="ECO:0000313" key="3">
    <source>
        <dbReference type="EMBL" id="CAF1664135.1"/>
    </source>
</evidence>
<proteinExistence type="predicted"/>
<dbReference type="Proteomes" id="UP000663834">
    <property type="component" value="Unassembled WGS sequence"/>
</dbReference>
<comment type="caution">
    <text evidence="3">The sequence shown here is derived from an EMBL/GenBank/DDBJ whole genome shotgun (WGS) entry which is preliminary data.</text>
</comment>
<dbReference type="OrthoDB" id="10465578at2759"/>